<feature type="transmembrane region" description="Helical" evidence="1">
    <location>
        <begin position="25"/>
        <end position="44"/>
    </location>
</feature>
<organism evidence="2">
    <name type="scientific">Rhizophora mucronata</name>
    <name type="common">Asiatic mangrove</name>
    <dbReference type="NCBI Taxonomy" id="61149"/>
    <lineage>
        <taxon>Eukaryota</taxon>
        <taxon>Viridiplantae</taxon>
        <taxon>Streptophyta</taxon>
        <taxon>Embryophyta</taxon>
        <taxon>Tracheophyta</taxon>
        <taxon>Spermatophyta</taxon>
        <taxon>Magnoliopsida</taxon>
        <taxon>eudicotyledons</taxon>
        <taxon>Gunneridae</taxon>
        <taxon>Pentapetalae</taxon>
        <taxon>rosids</taxon>
        <taxon>fabids</taxon>
        <taxon>Malpighiales</taxon>
        <taxon>Rhizophoraceae</taxon>
        <taxon>Rhizophora</taxon>
    </lineage>
</organism>
<keyword evidence="1" id="KW-0472">Membrane</keyword>
<proteinExistence type="predicted"/>
<protein>
    <submittedName>
        <fullName evidence="2">Uncharacterized protein</fullName>
    </submittedName>
</protein>
<evidence type="ECO:0000313" key="2">
    <source>
        <dbReference type="EMBL" id="MBX30404.1"/>
    </source>
</evidence>
<dbReference type="EMBL" id="GGEC01049920">
    <property type="protein sequence ID" value="MBX30404.1"/>
    <property type="molecule type" value="Transcribed_RNA"/>
</dbReference>
<name>A0A2P2MJL2_RHIMU</name>
<reference evidence="2" key="1">
    <citation type="submission" date="2018-02" db="EMBL/GenBank/DDBJ databases">
        <title>Rhizophora mucronata_Transcriptome.</title>
        <authorList>
            <person name="Meera S.P."/>
            <person name="Sreeshan A."/>
            <person name="Augustine A."/>
        </authorList>
    </citation>
    <scope>NUCLEOTIDE SEQUENCE</scope>
    <source>
        <tissue evidence="2">Leaf</tissue>
    </source>
</reference>
<evidence type="ECO:0000256" key="1">
    <source>
        <dbReference type="SAM" id="Phobius"/>
    </source>
</evidence>
<keyword evidence="1" id="KW-1133">Transmembrane helix</keyword>
<keyword evidence="1" id="KW-0812">Transmembrane</keyword>
<sequence length="56" mass="6716">MLVCLFCFFGLKVNMDSSLDSYLFIRMFFFVQLLDFFFCIQLYFSQINLSMPFGNL</sequence>
<accession>A0A2P2MJL2</accession>
<dbReference type="AlphaFoldDB" id="A0A2P2MJL2"/>